<comment type="caution">
    <text evidence="2">The sequence shown here is derived from an EMBL/GenBank/DDBJ whole genome shotgun (WGS) entry which is preliminary data.</text>
</comment>
<keyword evidence="3" id="KW-1185">Reference proteome</keyword>
<feature type="domain" description="Xaa-Pro dipeptidyl-peptidase-like" evidence="1">
    <location>
        <begin position="68"/>
        <end position="156"/>
    </location>
</feature>
<dbReference type="AlphaFoldDB" id="A0AAE0DBT6"/>
<accession>A0AAE0DBT6</accession>
<evidence type="ECO:0000259" key="1">
    <source>
        <dbReference type="Pfam" id="PF02129"/>
    </source>
</evidence>
<dbReference type="Proteomes" id="UP001281614">
    <property type="component" value="Unassembled WGS sequence"/>
</dbReference>
<evidence type="ECO:0000313" key="3">
    <source>
        <dbReference type="Proteomes" id="UP001281614"/>
    </source>
</evidence>
<reference evidence="2" key="1">
    <citation type="submission" date="2023-02" db="EMBL/GenBank/DDBJ databases">
        <title>Colletotrichum kahawae CIFC_Que2 genome sequencing and assembly.</title>
        <authorList>
            <person name="Baroncelli R."/>
        </authorList>
    </citation>
    <scope>NUCLEOTIDE SEQUENCE</scope>
    <source>
        <strain evidence="2">CIFC_Que2</strain>
    </source>
</reference>
<proteinExistence type="predicted"/>
<sequence>MDSKLVINGYNVSLCDTVPPENEDNCFPCSSKEKKKELLPVGWRKTPLRRPIPSGIIYEVNEEMKHSDGVKIYYDVCRPNTSEKVPALLALSSYGKGGHGFRNYDLMPYRLGIEEEALSGLEVHRVDPAEWVPRGYAIISVDIRGSWDSEGDLFIEGTGAGTYKPSDFIL</sequence>
<dbReference type="Pfam" id="PF02129">
    <property type="entry name" value="Peptidase_S15"/>
    <property type="match status" value="1"/>
</dbReference>
<dbReference type="InterPro" id="IPR000383">
    <property type="entry name" value="Xaa-Pro-like_dom"/>
</dbReference>
<dbReference type="Gene3D" id="3.40.50.1820">
    <property type="entry name" value="alpha/beta hydrolase"/>
    <property type="match status" value="1"/>
</dbReference>
<dbReference type="SUPFAM" id="SSF53474">
    <property type="entry name" value="alpha/beta-Hydrolases"/>
    <property type="match status" value="1"/>
</dbReference>
<dbReference type="EMBL" id="VYYT01000101">
    <property type="protein sequence ID" value="KAK2770057.1"/>
    <property type="molecule type" value="Genomic_DNA"/>
</dbReference>
<gene>
    <name evidence="2" type="ORF">CKAH01_04400</name>
</gene>
<organism evidence="2 3">
    <name type="scientific">Colletotrichum kahawae</name>
    <name type="common">Coffee berry disease fungus</name>
    <dbReference type="NCBI Taxonomy" id="34407"/>
    <lineage>
        <taxon>Eukaryota</taxon>
        <taxon>Fungi</taxon>
        <taxon>Dikarya</taxon>
        <taxon>Ascomycota</taxon>
        <taxon>Pezizomycotina</taxon>
        <taxon>Sordariomycetes</taxon>
        <taxon>Hypocreomycetidae</taxon>
        <taxon>Glomerellales</taxon>
        <taxon>Glomerellaceae</taxon>
        <taxon>Colletotrichum</taxon>
        <taxon>Colletotrichum gloeosporioides species complex</taxon>
    </lineage>
</organism>
<name>A0AAE0DBT6_COLKA</name>
<protein>
    <submittedName>
        <fullName evidence="2">X-pro dipeptidyl-peptidase c-terminal non-catalytic domain-containing protein</fullName>
    </submittedName>
</protein>
<dbReference type="GO" id="GO:0016787">
    <property type="term" value="F:hydrolase activity"/>
    <property type="evidence" value="ECO:0007669"/>
    <property type="project" value="InterPro"/>
</dbReference>
<dbReference type="InterPro" id="IPR029058">
    <property type="entry name" value="AB_hydrolase_fold"/>
</dbReference>
<evidence type="ECO:0000313" key="2">
    <source>
        <dbReference type="EMBL" id="KAK2770057.1"/>
    </source>
</evidence>